<evidence type="ECO:0000256" key="2">
    <source>
        <dbReference type="SAM" id="SignalP"/>
    </source>
</evidence>
<evidence type="ECO:0000256" key="1">
    <source>
        <dbReference type="ARBA" id="ARBA00022729"/>
    </source>
</evidence>
<feature type="domain" description="ASPIC/UnbV" evidence="3">
    <location>
        <begin position="534"/>
        <end position="601"/>
    </location>
</feature>
<dbReference type="SUPFAM" id="SSF69318">
    <property type="entry name" value="Integrin alpha N-terminal domain"/>
    <property type="match status" value="3"/>
</dbReference>
<dbReference type="InterPro" id="IPR028994">
    <property type="entry name" value="Integrin_alpha_N"/>
</dbReference>
<feature type="signal peptide" evidence="2">
    <location>
        <begin position="1"/>
        <end position="17"/>
    </location>
</feature>
<name>A0ABS9BLR8_9BACT</name>
<organism evidence="4 5">
    <name type="scientific">Flavihumibacter fluminis</name>
    <dbReference type="NCBI Taxonomy" id="2909236"/>
    <lineage>
        <taxon>Bacteria</taxon>
        <taxon>Pseudomonadati</taxon>
        <taxon>Bacteroidota</taxon>
        <taxon>Chitinophagia</taxon>
        <taxon>Chitinophagales</taxon>
        <taxon>Chitinophagaceae</taxon>
        <taxon>Flavihumibacter</taxon>
    </lineage>
</organism>
<dbReference type="InterPro" id="IPR011519">
    <property type="entry name" value="UnbV_ASPIC"/>
</dbReference>
<reference evidence="4 5" key="1">
    <citation type="submission" date="2022-01" db="EMBL/GenBank/DDBJ databases">
        <title>Flavihumibacter sp. nov., isolated from sediment of a river.</title>
        <authorList>
            <person name="Liu H."/>
        </authorList>
    </citation>
    <scope>NUCLEOTIDE SEQUENCE [LARGE SCALE GENOMIC DNA]</scope>
    <source>
        <strain evidence="4 5">RY-1</strain>
    </source>
</reference>
<protein>
    <submittedName>
        <fullName evidence="4">VCBS repeat-containing protein</fullName>
    </submittedName>
</protein>
<evidence type="ECO:0000259" key="3">
    <source>
        <dbReference type="Pfam" id="PF07593"/>
    </source>
</evidence>
<accession>A0ABS9BLR8</accession>
<dbReference type="Proteomes" id="UP001200145">
    <property type="component" value="Unassembled WGS sequence"/>
</dbReference>
<dbReference type="EMBL" id="JAKEVY010000003">
    <property type="protein sequence ID" value="MCF1715586.1"/>
    <property type="molecule type" value="Genomic_DNA"/>
</dbReference>
<gene>
    <name evidence="4" type="ORF">L0U88_13195</name>
</gene>
<dbReference type="PANTHER" id="PTHR16026">
    <property type="entry name" value="CARTILAGE ACIDIC PROTEIN 1"/>
    <property type="match status" value="1"/>
</dbReference>
<dbReference type="InterPro" id="IPR027039">
    <property type="entry name" value="Crtac1"/>
</dbReference>
<dbReference type="PANTHER" id="PTHR16026:SF0">
    <property type="entry name" value="CARTILAGE ACIDIC PROTEIN 1"/>
    <property type="match status" value="1"/>
</dbReference>
<dbReference type="InterPro" id="IPR013517">
    <property type="entry name" value="FG-GAP"/>
</dbReference>
<keyword evidence="1 2" id="KW-0732">Signal</keyword>
<evidence type="ECO:0000313" key="4">
    <source>
        <dbReference type="EMBL" id="MCF1715586.1"/>
    </source>
</evidence>
<keyword evidence="5" id="KW-1185">Reference proteome</keyword>
<dbReference type="RefSeq" id="WP_234866536.1">
    <property type="nucleotide sequence ID" value="NZ_JAKEVY010000003.1"/>
</dbReference>
<dbReference type="Pfam" id="PF07593">
    <property type="entry name" value="UnbV_ASPIC"/>
    <property type="match status" value="1"/>
</dbReference>
<dbReference type="Gene3D" id="2.130.10.130">
    <property type="entry name" value="Integrin alpha, N-terminal"/>
    <property type="match status" value="4"/>
</dbReference>
<proteinExistence type="predicted"/>
<sequence length="1106" mass="121882">MKSPSLFILLLVVYLTACNNQNEPASTQAENGLFELLPAEQTGIAFENRLTEGLNTNILMYEYFYNGAGIATGDFNGDGLEDLYFSSNMGENKFYLNRGDFKFEDITLQTMAGGRPGPWKSGVNAIDINGDGRLDIYLCYSGAMPAEKRKNQLFVNTGNSPSGIPVFEEKAEAYGLAQTGFSNQSYFLDYDRDGDLDMLLMNHNPKNLPILNDVQTRQMNAQDNPEKGVRLFKQQDGRFTDVTVGSGINGSELCYGLGIGIGDFNNDGWPDFYLSNDYAVPDFLYINNQKGGFINQLETAMGHTSQFSMGNDVADINNDGLTDIFTLDMLPEDNRRQKLLMSPDNYEKFSVNLNNGFYYQYMRNMLHLNNGNGTFSEIGQQAGVSNTDWSWSALLADFDNDGWKDLHITNGYLKDFTNLDFIHYMNSYIEQKGRLQREDVMEIIQQMPSSNVKNYIFKNTGASGFKNMAASWGVDQVSNSNGAVYADLDKDGDLDLIVNNINQPAFVYRNTAAAQSDNNYLGVKLLGNSPNTLGIGAKAVCYSKHGIQVLEQYPARGYLSNVSYQLHFGTGKDSIVDSLVVTWNSGKVQVLKQVGINQVVTLQEKDALEKPRLPIASDPIFRAIASPVKHSIADNAINDFNRQSLLLHQFSHEGPCMVKTDINKDGLEDILIGGTPGEPTALYIQTAGGGFSQKKIPVFEQDKQFQDAAIAVFDANGDEYADIYVVSGGYHDFQPGDERLQDRLYINSGKLEFSKSAGLPELRSSSSTVAVEDINGDGSLDLFVGGRVVPGRYPEPPVSALLVNDGKGNFRNATAELAPELEKIGMVTTALWVDLNGDKQKELIVAGEWMPVSVFGNQNGKLKNRTAEFLPDAESGFWNTIVTADVNEDGKPDILAGNLGLNTQIRISKKEPAEMYYADFDGNGSVDPIFSMYLQGKKYPYLTRDELIGQLPVMRKRFSNFKTYADVTMDELFDKSALNNADHLQATQTETVLYLSTADGKWVKSSLPAEVQYSPVYAIEPLDFNGDGHLDILFGGNSSSAKIRLGKMDASYGGLLQGDGKGGFAWVSNRKSGLAIRGNIRSILQVNDKLLIGVVGEPVKAVTIRK</sequence>
<dbReference type="Pfam" id="PF13517">
    <property type="entry name" value="FG-GAP_3"/>
    <property type="match status" value="5"/>
</dbReference>
<evidence type="ECO:0000313" key="5">
    <source>
        <dbReference type="Proteomes" id="UP001200145"/>
    </source>
</evidence>
<comment type="caution">
    <text evidence="4">The sequence shown here is derived from an EMBL/GenBank/DDBJ whole genome shotgun (WGS) entry which is preliminary data.</text>
</comment>
<feature type="chain" id="PRO_5046033773" evidence="2">
    <location>
        <begin position="18"/>
        <end position="1106"/>
    </location>
</feature>